<feature type="chain" id="PRO_5016333070" evidence="17">
    <location>
        <begin position="29"/>
        <end position="648"/>
    </location>
</feature>
<dbReference type="PANTHER" id="PTHR27002">
    <property type="entry name" value="RECEPTOR-LIKE SERINE/THREONINE-PROTEIN KINASE SD1-8"/>
    <property type="match status" value="1"/>
</dbReference>
<keyword evidence="9 20" id="KW-0418">Kinase</keyword>
<keyword evidence="11" id="KW-1133">Transmembrane helix</keyword>
<evidence type="ECO:0000256" key="9">
    <source>
        <dbReference type="ARBA" id="ARBA00022777"/>
    </source>
</evidence>
<dbReference type="PROSITE" id="PS00107">
    <property type="entry name" value="PROTEIN_KINASE_ATP"/>
    <property type="match status" value="1"/>
</dbReference>
<evidence type="ECO:0000256" key="3">
    <source>
        <dbReference type="ARBA" id="ARBA00022553"/>
    </source>
</evidence>
<dbReference type="Gene3D" id="1.10.510.10">
    <property type="entry name" value="Transferase(Phosphotransferase) domain 1"/>
    <property type="match status" value="1"/>
</dbReference>
<keyword evidence="4" id="KW-0808">Transferase</keyword>
<feature type="domain" description="Gnk2-homologous" evidence="19">
    <location>
        <begin position="32"/>
        <end position="137"/>
    </location>
</feature>
<evidence type="ECO:0000256" key="6">
    <source>
        <dbReference type="ARBA" id="ARBA00022729"/>
    </source>
</evidence>
<organism evidence="20 21">
    <name type="scientific">Prunus yedoensis var. nudiflora</name>
    <dbReference type="NCBI Taxonomy" id="2094558"/>
    <lineage>
        <taxon>Eukaryota</taxon>
        <taxon>Viridiplantae</taxon>
        <taxon>Streptophyta</taxon>
        <taxon>Embryophyta</taxon>
        <taxon>Tracheophyta</taxon>
        <taxon>Spermatophyta</taxon>
        <taxon>Magnoliopsida</taxon>
        <taxon>eudicotyledons</taxon>
        <taxon>Gunneridae</taxon>
        <taxon>Pentapetalae</taxon>
        <taxon>rosids</taxon>
        <taxon>fabids</taxon>
        <taxon>Rosales</taxon>
        <taxon>Rosaceae</taxon>
        <taxon>Amygdaloideae</taxon>
        <taxon>Amygdaleae</taxon>
        <taxon>Prunus</taxon>
    </lineage>
</organism>
<evidence type="ECO:0000259" key="18">
    <source>
        <dbReference type="PROSITE" id="PS50011"/>
    </source>
</evidence>
<dbReference type="PROSITE" id="PS00108">
    <property type="entry name" value="PROTEIN_KINASE_ST"/>
    <property type="match status" value="1"/>
</dbReference>
<evidence type="ECO:0000256" key="15">
    <source>
        <dbReference type="PROSITE-ProRule" id="PRU10141"/>
    </source>
</evidence>
<feature type="region of interest" description="Disordered" evidence="16">
    <location>
        <begin position="606"/>
        <end position="648"/>
    </location>
</feature>
<proteinExistence type="predicted"/>
<dbReference type="GO" id="GO:0004674">
    <property type="term" value="F:protein serine/threonine kinase activity"/>
    <property type="evidence" value="ECO:0007669"/>
    <property type="project" value="UniProtKB-KW"/>
</dbReference>
<dbReference type="OrthoDB" id="4062651at2759"/>
<evidence type="ECO:0000256" key="1">
    <source>
        <dbReference type="ARBA" id="ARBA00004167"/>
    </source>
</evidence>
<dbReference type="FunFam" id="3.30.430.20:FF:000002">
    <property type="entry name" value="Cysteine-rich receptor-like protein kinase 10"/>
    <property type="match status" value="1"/>
</dbReference>
<comment type="subcellular location">
    <subcellularLocation>
        <location evidence="1">Membrane</location>
        <topology evidence="1">Single-pass membrane protein</topology>
    </subcellularLocation>
</comment>
<dbReference type="Pfam" id="PF07714">
    <property type="entry name" value="PK_Tyr_Ser-Thr"/>
    <property type="match status" value="1"/>
</dbReference>
<feature type="domain" description="Protein kinase" evidence="18">
    <location>
        <begin position="313"/>
        <end position="598"/>
    </location>
</feature>
<dbReference type="FunFam" id="1.10.510.10:FF:000343">
    <property type="entry name" value="Cysteine-rich receptor-like protein kinase 28"/>
    <property type="match status" value="1"/>
</dbReference>
<evidence type="ECO:0000256" key="17">
    <source>
        <dbReference type="SAM" id="SignalP"/>
    </source>
</evidence>
<dbReference type="InterPro" id="IPR038408">
    <property type="entry name" value="GNK2_sf"/>
</dbReference>
<dbReference type="PROSITE" id="PS50011">
    <property type="entry name" value="PROTEIN_KINASE_DOM"/>
    <property type="match status" value="1"/>
</dbReference>
<feature type="domain" description="Gnk2-homologous" evidence="19">
    <location>
        <begin position="143"/>
        <end position="252"/>
    </location>
</feature>
<reference evidence="20 21" key="1">
    <citation type="submission" date="2018-02" db="EMBL/GenBank/DDBJ databases">
        <title>Draft genome of wild Prunus yedoensis var. nudiflora.</title>
        <authorList>
            <person name="Baek S."/>
            <person name="Kim J.-H."/>
            <person name="Choi K."/>
            <person name="Kim G.-B."/>
            <person name="Cho A."/>
            <person name="Jang H."/>
            <person name="Shin C.-H."/>
            <person name="Yu H.-J."/>
            <person name="Mun J.-H."/>
        </authorList>
    </citation>
    <scope>NUCLEOTIDE SEQUENCE [LARGE SCALE GENOMIC DNA]</scope>
    <source>
        <strain evidence="21">cv. Jeju island</strain>
        <tissue evidence="20">Leaf</tissue>
    </source>
</reference>
<keyword evidence="13 20" id="KW-0675">Receptor</keyword>
<keyword evidence="10 15" id="KW-0067">ATP-binding</keyword>
<keyword evidence="21" id="KW-1185">Reference proteome</keyword>
<dbReference type="PANTHER" id="PTHR27002:SF1073">
    <property type="entry name" value="CYSTEINE-RICH RECEPTOR-LIKE PROTEIN KINASE 29"/>
    <property type="match status" value="1"/>
</dbReference>
<evidence type="ECO:0000313" key="21">
    <source>
        <dbReference type="Proteomes" id="UP000250321"/>
    </source>
</evidence>
<dbReference type="InterPro" id="IPR008271">
    <property type="entry name" value="Ser/Thr_kinase_AS"/>
</dbReference>
<dbReference type="Gene3D" id="3.30.200.20">
    <property type="entry name" value="Phosphorylase Kinase, domain 1"/>
    <property type="match status" value="1"/>
</dbReference>
<dbReference type="SMART" id="SM00220">
    <property type="entry name" value="S_TKc"/>
    <property type="match status" value="1"/>
</dbReference>
<evidence type="ECO:0000256" key="13">
    <source>
        <dbReference type="ARBA" id="ARBA00023170"/>
    </source>
</evidence>
<accession>A0A314XVW2</accession>
<keyword evidence="5" id="KW-0812">Transmembrane</keyword>
<evidence type="ECO:0000256" key="12">
    <source>
        <dbReference type="ARBA" id="ARBA00023136"/>
    </source>
</evidence>
<dbReference type="EMBL" id="PJQY01002235">
    <property type="protein sequence ID" value="PQP95497.1"/>
    <property type="molecule type" value="Genomic_DNA"/>
</dbReference>
<dbReference type="PROSITE" id="PS51473">
    <property type="entry name" value="GNK2"/>
    <property type="match status" value="2"/>
</dbReference>
<dbReference type="InterPro" id="IPR001245">
    <property type="entry name" value="Ser-Thr/Tyr_kinase_cat_dom"/>
</dbReference>
<dbReference type="Pfam" id="PF01657">
    <property type="entry name" value="Stress-antifung"/>
    <property type="match status" value="2"/>
</dbReference>
<dbReference type="FunFam" id="3.30.200.20:FF:000924">
    <property type="entry name" value="Uncharacterized protein"/>
    <property type="match status" value="1"/>
</dbReference>
<dbReference type="CDD" id="cd23509">
    <property type="entry name" value="Gnk2-like"/>
    <property type="match status" value="2"/>
</dbReference>
<dbReference type="CDD" id="cd14066">
    <property type="entry name" value="STKc_IRAK"/>
    <property type="match status" value="1"/>
</dbReference>
<feature type="compositionally biased region" description="Polar residues" evidence="16">
    <location>
        <begin position="607"/>
        <end position="618"/>
    </location>
</feature>
<dbReference type="Proteomes" id="UP000250321">
    <property type="component" value="Unassembled WGS sequence"/>
</dbReference>
<evidence type="ECO:0000256" key="4">
    <source>
        <dbReference type="ARBA" id="ARBA00022679"/>
    </source>
</evidence>
<dbReference type="AlphaFoldDB" id="A0A314XVW2"/>
<keyword evidence="8 15" id="KW-0547">Nucleotide-binding</keyword>
<evidence type="ECO:0000256" key="2">
    <source>
        <dbReference type="ARBA" id="ARBA00022527"/>
    </source>
</evidence>
<dbReference type="SUPFAM" id="SSF56112">
    <property type="entry name" value="Protein kinase-like (PK-like)"/>
    <property type="match status" value="1"/>
</dbReference>
<comment type="caution">
    <text evidence="20">The sequence shown here is derived from an EMBL/GenBank/DDBJ whole genome shotgun (WGS) entry which is preliminary data.</text>
</comment>
<dbReference type="FunFam" id="3.30.430.20:FF:000003">
    <property type="entry name" value="Cysteine-rich RLK (RECEPTOR-like protein kinase) 10"/>
    <property type="match status" value="1"/>
</dbReference>
<dbReference type="InterPro" id="IPR011009">
    <property type="entry name" value="Kinase-like_dom_sf"/>
</dbReference>
<keyword evidence="3" id="KW-0597">Phosphoprotein</keyword>
<evidence type="ECO:0000256" key="10">
    <source>
        <dbReference type="ARBA" id="ARBA00022840"/>
    </source>
</evidence>
<evidence type="ECO:0000256" key="5">
    <source>
        <dbReference type="ARBA" id="ARBA00022692"/>
    </source>
</evidence>
<evidence type="ECO:0000256" key="8">
    <source>
        <dbReference type="ARBA" id="ARBA00022741"/>
    </source>
</evidence>
<feature type="binding site" evidence="15">
    <location>
        <position position="341"/>
    </location>
    <ligand>
        <name>ATP</name>
        <dbReference type="ChEBI" id="CHEBI:30616"/>
    </ligand>
</feature>
<keyword evidence="7" id="KW-0677">Repeat</keyword>
<keyword evidence="2" id="KW-0723">Serine/threonine-protein kinase</keyword>
<protein>
    <submittedName>
        <fullName evidence="20">Cysteine-rich receptor-like protein kinase 10 isoform X2</fullName>
    </submittedName>
</protein>
<gene>
    <name evidence="20" type="ORF">Pyn_25418</name>
</gene>
<dbReference type="InterPro" id="IPR000719">
    <property type="entry name" value="Prot_kinase_dom"/>
</dbReference>
<evidence type="ECO:0000259" key="19">
    <source>
        <dbReference type="PROSITE" id="PS51473"/>
    </source>
</evidence>
<dbReference type="InterPro" id="IPR002902">
    <property type="entry name" value="GNK2"/>
</dbReference>
<dbReference type="InterPro" id="IPR017441">
    <property type="entry name" value="Protein_kinase_ATP_BS"/>
</dbReference>
<evidence type="ECO:0000256" key="7">
    <source>
        <dbReference type="ARBA" id="ARBA00022737"/>
    </source>
</evidence>
<keyword evidence="14" id="KW-0325">Glycoprotein</keyword>
<name>A0A314XVW2_PRUYE</name>
<evidence type="ECO:0000256" key="16">
    <source>
        <dbReference type="SAM" id="MobiDB-lite"/>
    </source>
</evidence>
<evidence type="ECO:0000256" key="11">
    <source>
        <dbReference type="ARBA" id="ARBA00022989"/>
    </source>
</evidence>
<keyword evidence="12" id="KW-0472">Membrane</keyword>
<evidence type="ECO:0000313" key="20">
    <source>
        <dbReference type="EMBL" id="PQP95497.1"/>
    </source>
</evidence>
<dbReference type="GO" id="GO:0005524">
    <property type="term" value="F:ATP binding"/>
    <property type="evidence" value="ECO:0007669"/>
    <property type="project" value="UniProtKB-UniRule"/>
</dbReference>
<dbReference type="Gene3D" id="3.30.430.20">
    <property type="entry name" value="Gnk2 domain, C-X8-C-X2-C motif"/>
    <property type="match status" value="2"/>
</dbReference>
<sequence length="648" mass="71650">MPAMVSSRFLFFLIYAILLLIMITQAFAQPAFLYHFCINNSGNYTTNSTYHKNLNTLLPSLPSNENGNGYGFYNSSYGQNSDDQVYAIGLCRGDVKAEDCRSCLNNSRYALTQLCPNQKEAIGWYDNCMLRYSNSSMYGVMETMPSFYMGNPQNVSSSGVDGFNQELRKLLESLTSEAAAGGSLRKFAYGNATAPTFQTIFAIAQCTPEISEQACSDCLVGAFGDIPQCCLEKVGGRVVGPSCNFRFEVYRFIEPTTILQLPSPPAPPPILSPPPPSTNITTVSGGSKSNTSRTVIIIVVPIVVCLSCHKDDFSEANKLGQGGFGSVYKGRLFNGEDIAVKRLSTNSGQGDLEFKNEVLLVARLQHRNLVRLLGFCLEGIERLLIYEFVPNSSLDHIIFDPIKRTQLDWDRRYKIIVGITRGIIYLHEDSRLRIIHRDLKASNILVDAEMNPKISDFGMAKLFVLDQTQGNTSRIVGTYGYMAPEYAMHGHFSVKSDVYSFGVLVLEIVSGQKNNCFRHGENVEDLLSYAWKSWREGTASNVIDPTLMTGSRAEIMRCIHIGLLCVQENIADRPTMASIVLMLNSYSVTLPVPSQPAFFRHSRVGSDMSSSGWTNNPGLTAGSDRSKSNSAVKAPEDEVSMITEVYPR</sequence>
<feature type="signal peptide" evidence="17">
    <location>
        <begin position="1"/>
        <end position="28"/>
    </location>
</feature>
<keyword evidence="6 17" id="KW-0732">Signal</keyword>
<evidence type="ECO:0000256" key="14">
    <source>
        <dbReference type="ARBA" id="ARBA00023180"/>
    </source>
</evidence>
<dbReference type="GO" id="GO:0005886">
    <property type="term" value="C:plasma membrane"/>
    <property type="evidence" value="ECO:0007669"/>
    <property type="project" value="TreeGrafter"/>
</dbReference>